<dbReference type="UniPathway" id="UPA00344"/>
<comment type="function">
    <text evidence="3">Catalyzes the insertion of molybdate into adenylated molybdopterin with the concomitant release of AMP.</text>
</comment>
<gene>
    <name evidence="5" type="ORF">H3Z74_17860</name>
</gene>
<dbReference type="InterPro" id="IPR001453">
    <property type="entry name" value="MoaB/Mog_dom"/>
</dbReference>
<keyword evidence="3" id="KW-0479">Metal-binding</keyword>
<dbReference type="Pfam" id="PF03454">
    <property type="entry name" value="MoeA_C"/>
    <property type="match status" value="1"/>
</dbReference>
<dbReference type="Gene3D" id="3.40.980.10">
    <property type="entry name" value="MoaB/Mog-like domain"/>
    <property type="match status" value="1"/>
</dbReference>
<dbReference type="InterPro" id="IPR005111">
    <property type="entry name" value="MoeA_C_domain_IV"/>
</dbReference>
<dbReference type="KEGG" id="spap:H3Z74_17860"/>
<evidence type="ECO:0000256" key="1">
    <source>
        <dbReference type="ARBA" id="ARBA00005046"/>
    </source>
</evidence>
<comment type="similarity">
    <text evidence="3">Belongs to the MoeA family.</text>
</comment>
<dbReference type="InterPro" id="IPR036425">
    <property type="entry name" value="MoaB/Mog-like_dom_sf"/>
</dbReference>
<dbReference type="GO" id="GO:0006777">
    <property type="term" value="P:Mo-molybdopterin cofactor biosynthetic process"/>
    <property type="evidence" value="ECO:0007669"/>
    <property type="project" value="UniProtKB-UniRule"/>
</dbReference>
<keyword evidence="6" id="KW-1185">Reference proteome</keyword>
<reference evidence="5 6" key="1">
    <citation type="submission" date="2020-09" db="EMBL/GenBank/DDBJ databases">
        <title>Sphingomonas sp., a new species isolated from pork steak.</title>
        <authorList>
            <person name="Heidler von Heilborn D."/>
        </authorList>
    </citation>
    <scope>NUCLEOTIDE SEQUENCE [LARGE SCALE GENOMIC DNA]</scope>
    <source>
        <strain evidence="6">S8-3T</strain>
    </source>
</reference>
<dbReference type="Pfam" id="PF00994">
    <property type="entry name" value="MoCF_biosynth"/>
    <property type="match status" value="1"/>
</dbReference>
<dbReference type="PANTHER" id="PTHR10192">
    <property type="entry name" value="MOLYBDOPTERIN BIOSYNTHESIS PROTEIN"/>
    <property type="match status" value="1"/>
</dbReference>
<dbReference type="InterPro" id="IPR008284">
    <property type="entry name" value="MoCF_biosynth_CS"/>
</dbReference>
<evidence type="ECO:0000313" key="5">
    <source>
        <dbReference type="EMBL" id="QNQ12226.1"/>
    </source>
</evidence>
<dbReference type="Proteomes" id="UP000516148">
    <property type="component" value="Chromosome"/>
</dbReference>
<organism evidence="5 6">
    <name type="scientific">Sphingomonas alpina</name>
    <dbReference type="NCBI Taxonomy" id="653931"/>
    <lineage>
        <taxon>Bacteria</taxon>
        <taxon>Pseudomonadati</taxon>
        <taxon>Pseudomonadota</taxon>
        <taxon>Alphaproteobacteria</taxon>
        <taxon>Sphingomonadales</taxon>
        <taxon>Sphingomonadaceae</taxon>
        <taxon>Sphingomonas</taxon>
    </lineage>
</organism>
<keyword evidence="3" id="KW-0460">Magnesium</keyword>
<keyword evidence="3" id="KW-0500">Molybdenum</keyword>
<dbReference type="GO" id="GO:0061599">
    <property type="term" value="F:molybdopterin molybdotransferase activity"/>
    <property type="evidence" value="ECO:0007669"/>
    <property type="project" value="UniProtKB-UniRule"/>
</dbReference>
<sequence>MIRASAASLGLPVQCHAPVDDDPAQIERAFRAVLASGSTDILISTGGVSGGDHDHIAAVLRAMGARIHFHGVRMRPGKPVLFASFADGTLFFGLPGNPVAALLGFRFFVLAAVRAMLGRPPETGEPVSVDVPGRAGTTLFLRARRDQSGIEVLPEQQSHRMRSLLAANCWLSVDLAPAGRSLVRCYGLSANLENSETSAQQLWLCGRD</sequence>
<proteinExistence type="inferred from homology"/>
<dbReference type="SUPFAM" id="SSF63867">
    <property type="entry name" value="MoeA C-terminal domain-like"/>
    <property type="match status" value="1"/>
</dbReference>
<dbReference type="PROSITE" id="PS01079">
    <property type="entry name" value="MOCF_BIOSYNTHESIS_2"/>
    <property type="match status" value="1"/>
</dbReference>
<dbReference type="GO" id="GO:0005829">
    <property type="term" value="C:cytosol"/>
    <property type="evidence" value="ECO:0007669"/>
    <property type="project" value="TreeGrafter"/>
</dbReference>
<feature type="domain" description="MoaB/Mog" evidence="4">
    <location>
        <begin position="1"/>
        <end position="115"/>
    </location>
</feature>
<dbReference type="InterPro" id="IPR036688">
    <property type="entry name" value="MoeA_C_domain_IV_sf"/>
</dbReference>
<dbReference type="SUPFAM" id="SSF53218">
    <property type="entry name" value="Molybdenum cofactor biosynthesis proteins"/>
    <property type="match status" value="1"/>
</dbReference>
<dbReference type="AlphaFoldDB" id="A0A7H0LRC3"/>
<dbReference type="EMBL" id="CP061038">
    <property type="protein sequence ID" value="QNQ12226.1"/>
    <property type="molecule type" value="Genomic_DNA"/>
</dbReference>
<keyword evidence="2 3" id="KW-0501">Molybdenum cofactor biosynthesis</keyword>
<evidence type="ECO:0000259" key="4">
    <source>
        <dbReference type="SMART" id="SM00852"/>
    </source>
</evidence>
<dbReference type="EC" id="2.10.1.1" evidence="3"/>
<name>A0A7H0LRC3_9SPHN</name>
<accession>A0A7H0LRC3</accession>
<comment type="catalytic activity">
    <reaction evidence="3">
        <text>adenylyl-molybdopterin + molybdate = Mo-molybdopterin + AMP + H(+)</text>
        <dbReference type="Rhea" id="RHEA:35047"/>
        <dbReference type="ChEBI" id="CHEBI:15378"/>
        <dbReference type="ChEBI" id="CHEBI:36264"/>
        <dbReference type="ChEBI" id="CHEBI:62727"/>
        <dbReference type="ChEBI" id="CHEBI:71302"/>
        <dbReference type="ChEBI" id="CHEBI:456215"/>
    </reaction>
</comment>
<keyword evidence="3" id="KW-0808">Transferase</keyword>
<dbReference type="SMART" id="SM00852">
    <property type="entry name" value="MoCF_biosynth"/>
    <property type="match status" value="1"/>
</dbReference>
<evidence type="ECO:0000313" key="6">
    <source>
        <dbReference type="Proteomes" id="UP000516148"/>
    </source>
</evidence>
<evidence type="ECO:0000256" key="3">
    <source>
        <dbReference type="RuleBase" id="RU365090"/>
    </source>
</evidence>
<protein>
    <recommendedName>
        <fullName evidence="3">Molybdopterin molybdenumtransferase</fullName>
        <ecNumber evidence="3">2.10.1.1</ecNumber>
    </recommendedName>
</protein>
<evidence type="ECO:0000256" key="2">
    <source>
        <dbReference type="ARBA" id="ARBA00023150"/>
    </source>
</evidence>
<comment type="cofactor">
    <cofactor evidence="3">
        <name>Mg(2+)</name>
        <dbReference type="ChEBI" id="CHEBI:18420"/>
    </cofactor>
</comment>
<dbReference type="InterPro" id="IPR038987">
    <property type="entry name" value="MoeA-like"/>
</dbReference>
<dbReference type="GO" id="GO:0046872">
    <property type="term" value="F:metal ion binding"/>
    <property type="evidence" value="ECO:0007669"/>
    <property type="project" value="UniProtKB-UniRule"/>
</dbReference>
<comment type="pathway">
    <text evidence="1 3">Cofactor biosynthesis; molybdopterin biosynthesis.</text>
</comment>
<dbReference type="PANTHER" id="PTHR10192:SF5">
    <property type="entry name" value="GEPHYRIN"/>
    <property type="match status" value="1"/>
</dbReference>